<comment type="caution">
    <text evidence="2">The sequence shown here is derived from an EMBL/GenBank/DDBJ whole genome shotgun (WGS) entry which is preliminary data.</text>
</comment>
<feature type="region of interest" description="Disordered" evidence="1">
    <location>
        <begin position="71"/>
        <end position="90"/>
    </location>
</feature>
<dbReference type="EMBL" id="JANUAU010000020">
    <property type="protein sequence ID" value="MCS3679364.1"/>
    <property type="molecule type" value="Genomic_DNA"/>
</dbReference>
<dbReference type="RefSeq" id="WP_259081155.1">
    <property type="nucleotide sequence ID" value="NZ_JANUAU010000020.1"/>
</dbReference>
<dbReference type="Proteomes" id="UP001155027">
    <property type="component" value="Unassembled WGS sequence"/>
</dbReference>
<protein>
    <submittedName>
        <fullName evidence="2">Uncharacterized protein</fullName>
    </submittedName>
</protein>
<sequence length="138" mass="15589">MGESNDRYTQTAKELTRKTNNGEINWQAFDPSEEATGSTVAEEGYKTKYKGRELKLYRQLEERDLTETEKMLSPDLTIAGTGNPETKTIEKTTLKIRDPDTGGEWTFPNLSILSDLHSAVQQSSAGVQQWMDKVLEDQ</sequence>
<name>A0A9X2TFS8_9BACT</name>
<evidence type="ECO:0000313" key="3">
    <source>
        <dbReference type="Proteomes" id="UP001155027"/>
    </source>
</evidence>
<evidence type="ECO:0000313" key="2">
    <source>
        <dbReference type="EMBL" id="MCS3679364.1"/>
    </source>
</evidence>
<gene>
    <name evidence="2" type="ORF">GGP71_003315</name>
</gene>
<feature type="region of interest" description="Disordered" evidence="1">
    <location>
        <begin position="1"/>
        <end position="41"/>
    </location>
</feature>
<reference evidence="2" key="1">
    <citation type="submission" date="2022-08" db="EMBL/GenBank/DDBJ databases">
        <title>Genomic Encyclopedia of Type Strains, Phase V (KMG-V): Genome sequencing to study the core and pangenomes of soil and plant-associated prokaryotes.</title>
        <authorList>
            <person name="Whitman W."/>
        </authorList>
    </citation>
    <scope>NUCLEOTIDE SEQUENCE</scope>
    <source>
        <strain evidence="2">0</strain>
    </source>
</reference>
<feature type="compositionally biased region" description="Polar residues" evidence="1">
    <location>
        <begin position="7"/>
        <end position="24"/>
    </location>
</feature>
<dbReference type="AlphaFoldDB" id="A0A9X2TFS8"/>
<evidence type="ECO:0000256" key="1">
    <source>
        <dbReference type="SAM" id="MobiDB-lite"/>
    </source>
</evidence>
<accession>A0A9X2TFS8</accession>
<organism evidence="2 3">
    <name type="scientific">Salinibacter ruber</name>
    <dbReference type="NCBI Taxonomy" id="146919"/>
    <lineage>
        <taxon>Bacteria</taxon>
        <taxon>Pseudomonadati</taxon>
        <taxon>Rhodothermota</taxon>
        <taxon>Rhodothermia</taxon>
        <taxon>Rhodothermales</taxon>
        <taxon>Salinibacteraceae</taxon>
        <taxon>Salinibacter</taxon>
    </lineage>
</organism>
<proteinExistence type="predicted"/>